<accession>A0A1D8N4V2</accession>
<feature type="transmembrane region" description="Helical" evidence="6">
    <location>
        <begin position="117"/>
        <end position="137"/>
    </location>
</feature>
<dbReference type="Gene3D" id="1.20.1250.20">
    <property type="entry name" value="MFS general substrate transporter like domains"/>
    <property type="match status" value="1"/>
</dbReference>
<evidence type="ECO:0000256" key="2">
    <source>
        <dbReference type="ARBA" id="ARBA00022448"/>
    </source>
</evidence>
<keyword evidence="3 6" id="KW-0812">Transmembrane</keyword>
<evidence type="ECO:0000256" key="1">
    <source>
        <dbReference type="ARBA" id="ARBA00004141"/>
    </source>
</evidence>
<dbReference type="VEuPathDB" id="FungiDB:YALI0_C16907g"/>
<evidence type="ECO:0008006" key="9">
    <source>
        <dbReference type="Google" id="ProtNLM"/>
    </source>
</evidence>
<keyword evidence="2" id="KW-0813">Transport</keyword>
<dbReference type="InterPro" id="IPR011701">
    <property type="entry name" value="MFS"/>
</dbReference>
<dbReference type="PANTHER" id="PTHR43791">
    <property type="entry name" value="PERMEASE-RELATED"/>
    <property type="match status" value="1"/>
</dbReference>
<dbReference type="GeneID" id="94582451"/>
<name>A0A1D8N4V2_YARLL</name>
<protein>
    <recommendedName>
        <fullName evidence="9">Major facilitator superfamily domain-containing protein</fullName>
    </recommendedName>
</protein>
<dbReference type="VEuPathDB" id="FungiDB:YALI0_F16423g"/>
<evidence type="ECO:0000313" key="7">
    <source>
        <dbReference type="EMBL" id="AOW00650.1"/>
    </source>
</evidence>
<organism evidence="7 8">
    <name type="scientific">Yarrowia lipolytica</name>
    <name type="common">Candida lipolytica</name>
    <dbReference type="NCBI Taxonomy" id="4952"/>
    <lineage>
        <taxon>Eukaryota</taxon>
        <taxon>Fungi</taxon>
        <taxon>Dikarya</taxon>
        <taxon>Ascomycota</taxon>
        <taxon>Saccharomycotina</taxon>
        <taxon>Dipodascomycetes</taxon>
        <taxon>Dipodascales</taxon>
        <taxon>Dipodascales incertae sedis</taxon>
        <taxon>Yarrowia</taxon>
    </lineage>
</organism>
<dbReference type="GO" id="GO:0016020">
    <property type="term" value="C:membrane"/>
    <property type="evidence" value="ECO:0007669"/>
    <property type="project" value="UniProtKB-SubCell"/>
</dbReference>
<feature type="transmembrane region" description="Helical" evidence="6">
    <location>
        <begin position="81"/>
        <end position="105"/>
    </location>
</feature>
<dbReference type="RefSeq" id="XP_068137892.1">
    <property type="nucleotide sequence ID" value="XM_068281791.1"/>
</dbReference>
<comment type="subcellular location">
    <subcellularLocation>
        <location evidence="1">Membrane</location>
        <topology evidence="1">Multi-pass membrane protein</topology>
    </subcellularLocation>
</comment>
<evidence type="ECO:0000256" key="4">
    <source>
        <dbReference type="ARBA" id="ARBA00022989"/>
    </source>
</evidence>
<dbReference type="VEuPathDB" id="FungiDB:YALI1_A14596g"/>
<evidence type="ECO:0000313" key="8">
    <source>
        <dbReference type="Proteomes" id="UP000182444"/>
    </source>
</evidence>
<sequence>MMLVYAIQYLDKSTKSTAGSSRRPEDGRRRLCAFYIGYLIFEFLSVYILQHFPLVKTVSVFIILWGLVLCLQAASNYPGFIALRAILGMLESAVTLCFVILTSPWCKREEQFLRTSIWLGANELGLMVGSFMAYGQAANPPLTIAGWRLIFIITGVFTVVVSIIGTTEFVGCILFGIIVHYFQSRLFMSLVAQLIGFMATCLLTSGDSNTVNAILLIGDCLGNII</sequence>
<keyword evidence="4 6" id="KW-1133">Transmembrane helix</keyword>
<dbReference type="SUPFAM" id="SSF103473">
    <property type="entry name" value="MFS general substrate transporter"/>
    <property type="match status" value="1"/>
</dbReference>
<feature type="transmembrane region" description="Helical" evidence="6">
    <location>
        <begin position="186"/>
        <end position="205"/>
    </location>
</feature>
<evidence type="ECO:0000256" key="6">
    <source>
        <dbReference type="SAM" id="Phobius"/>
    </source>
</evidence>
<evidence type="ECO:0000256" key="3">
    <source>
        <dbReference type="ARBA" id="ARBA00022692"/>
    </source>
</evidence>
<dbReference type="InterPro" id="IPR036259">
    <property type="entry name" value="MFS_trans_sf"/>
</dbReference>
<dbReference type="Pfam" id="PF07690">
    <property type="entry name" value="MFS_1"/>
    <property type="match status" value="1"/>
</dbReference>
<reference evidence="7 8" key="1">
    <citation type="journal article" date="2016" name="PLoS ONE">
        <title>Sequence Assembly of Yarrowia lipolytica Strain W29/CLIB89 Shows Transposable Element Diversity.</title>
        <authorList>
            <person name="Magnan C."/>
            <person name="Yu J."/>
            <person name="Chang I."/>
            <person name="Jahn E."/>
            <person name="Kanomata Y."/>
            <person name="Wu J."/>
            <person name="Zeller M."/>
            <person name="Oakes M."/>
            <person name="Baldi P."/>
            <person name="Sandmeyer S."/>
        </authorList>
    </citation>
    <scope>NUCLEOTIDE SEQUENCE [LARGE SCALE GENOMIC DNA]</scope>
    <source>
        <strain evidence="8">CLIB89(W29)</strain>
    </source>
</reference>
<dbReference type="PANTHER" id="PTHR43791:SF1">
    <property type="entry name" value="ALLANTOATE PERMEASE"/>
    <property type="match status" value="1"/>
</dbReference>
<gene>
    <name evidence="7" type="ORF">YALI1_A14596g</name>
</gene>
<dbReference type="Proteomes" id="UP000182444">
    <property type="component" value="Chromosome 1A"/>
</dbReference>
<dbReference type="EMBL" id="CP017553">
    <property type="protein sequence ID" value="AOW00650.1"/>
    <property type="molecule type" value="Genomic_DNA"/>
</dbReference>
<feature type="transmembrane region" description="Helical" evidence="6">
    <location>
        <begin position="31"/>
        <end position="49"/>
    </location>
</feature>
<dbReference type="AlphaFoldDB" id="A0A1D8N4V2"/>
<proteinExistence type="predicted"/>
<keyword evidence="5 6" id="KW-0472">Membrane</keyword>
<feature type="transmembrane region" description="Helical" evidence="6">
    <location>
        <begin position="149"/>
        <end position="180"/>
    </location>
</feature>
<evidence type="ECO:0000256" key="5">
    <source>
        <dbReference type="ARBA" id="ARBA00023136"/>
    </source>
</evidence>
<dbReference type="GO" id="GO:0022857">
    <property type="term" value="F:transmembrane transporter activity"/>
    <property type="evidence" value="ECO:0007669"/>
    <property type="project" value="InterPro"/>
</dbReference>